<dbReference type="EMBL" id="UINC01048303">
    <property type="protein sequence ID" value="SVB58684.1"/>
    <property type="molecule type" value="Genomic_DNA"/>
</dbReference>
<sequence length="253" mass="27896">MHQIQTVSDEELELLKQFDTPTICNVIELFEVRSRNTGYMDQRIKSNFPEMPPMVGYATTATFRSNSPPRENDVYSGLEGQIDQFGDIPEPRIVVFQDLDSPSVAATFGEVMCTTYKAFGCTGLITSGTGRDLDQVRAIDFPVFTSGTICAHGYCHIIDINVPVHVGGITVYPGDLLHGDANGVTTVPNEIAGQVAQSAAHFVEAEGYILDCLQSGSRDKTEWAKSREAYSKKISELKEQISSYQYHQVGLRT</sequence>
<dbReference type="Pfam" id="PF03737">
    <property type="entry name" value="RraA-like"/>
    <property type="match status" value="1"/>
</dbReference>
<evidence type="ECO:0000313" key="1">
    <source>
        <dbReference type="EMBL" id="SVB58684.1"/>
    </source>
</evidence>
<gene>
    <name evidence="1" type="ORF">METZ01_LOCUS211538</name>
</gene>
<dbReference type="InterPro" id="IPR036704">
    <property type="entry name" value="RraA/RraA-like_sf"/>
</dbReference>
<proteinExistence type="predicted"/>
<protein>
    <recommendedName>
        <fullName evidence="2">Dimethylmenaquinone methyltransferase</fullName>
    </recommendedName>
</protein>
<dbReference type="PANTHER" id="PTHR33254:SF4">
    <property type="entry name" value="4-HYDROXY-4-METHYL-2-OXOGLUTARATE ALDOLASE 3-RELATED"/>
    <property type="match status" value="1"/>
</dbReference>
<name>A0A382F8L8_9ZZZZ</name>
<dbReference type="CDD" id="cd16841">
    <property type="entry name" value="RraA_family"/>
    <property type="match status" value="1"/>
</dbReference>
<dbReference type="AlphaFoldDB" id="A0A382F8L8"/>
<dbReference type="SUPFAM" id="SSF89562">
    <property type="entry name" value="RraA-like"/>
    <property type="match status" value="1"/>
</dbReference>
<reference evidence="1" key="1">
    <citation type="submission" date="2018-05" db="EMBL/GenBank/DDBJ databases">
        <authorList>
            <person name="Lanie J.A."/>
            <person name="Ng W.-L."/>
            <person name="Kazmierczak K.M."/>
            <person name="Andrzejewski T.M."/>
            <person name="Davidsen T.M."/>
            <person name="Wayne K.J."/>
            <person name="Tettelin H."/>
            <person name="Glass J.I."/>
            <person name="Rusch D."/>
            <person name="Podicherti R."/>
            <person name="Tsui H.-C.T."/>
            <person name="Winkler M.E."/>
        </authorList>
    </citation>
    <scope>NUCLEOTIDE SEQUENCE</scope>
</reference>
<accession>A0A382F8L8</accession>
<dbReference type="InterPro" id="IPR005493">
    <property type="entry name" value="RraA/RraA-like"/>
</dbReference>
<organism evidence="1">
    <name type="scientific">marine metagenome</name>
    <dbReference type="NCBI Taxonomy" id="408172"/>
    <lineage>
        <taxon>unclassified sequences</taxon>
        <taxon>metagenomes</taxon>
        <taxon>ecological metagenomes</taxon>
    </lineage>
</organism>
<dbReference type="Gene3D" id="3.50.30.40">
    <property type="entry name" value="Ribonuclease E inhibitor RraA/RraA-like"/>
    <property type="match status" value="1"/>
</dbReference>
<evidence type="ECO:0008006" key="2">
    <source>
        <dbReference type="Google" id="ProtNLM"/>
    </source>
</evidence>
<dbReference type="PANTHER" id="PTHR33254">
    <property type="entry name" value="4-HYDROXY-4-METHYL-2-OXOGLUTARATE ALDOLASE 3-RELATED"/>
    <property type="match status" value="1"/>
</dbReference>